<evidence type="ECO:0000313" key="1">
    <source>
        <dbReference type="EMBL" id="MEE2040214.1"/>
    </source>
</evidence>
<protein>
    <recommendedName>
        <fullName evidence="3">Small CPxCG-related zinc finger protein</fullName>
    </recommendedName>
</protein>
<dbReference type="Proteomes" id="UP001356095">
    <property type="component" value="Unassembled WGS sequence"/>
</dbReference>
<dbReference type="RefSeq" id="WP_330093983.1">
    <property type="nucleotide sequence ID" value="NZ_JAUZMY010000026.1"/>
</dbReference>
<comment type="caution">
    <text evidence="1">The sequence shown here is derived from an EMBL/GenBank/DDBJ whole genome shotgun (WGS) entry which is preliminary data.</text>
</comment>
<sequence>MAATLTAAPIATILVVFIGLEDDFCPECEEARAEGYSACGECGAPDEQWEVTTPSEAWEV</sequence>
<organism evidence="1 2">
    <name type="scientific">Nocardiopsis codii</name>
    <dbReference type="NCBI Taxonomy" id="3065942"/>
    <lineage>
        <taxon>Bacteria</taxon>
        <taxon>Bacillati</taxon>
        <taxon>Actinomycetota</taxon>
        <taxon>Actinomycetes</taxon>
        <taxon>Streptosporangiales</taxon>
        <taxon>Nocardiopsidaceae</taxon>
        <taxon>Nocardiopsis</taxon>
    </lineage>
</organism>
<accession>A0ABU7KE75</accession>
<evidence type="ECO:0000313" key="2">
    <source>
        <dbReference type="Proteomes" id="UP001356095"/>
    </source>
</evidence>
<reference evidence="1 2" key="1">
    <citation type="submission" date="2023-08" db="EMBL/GenBank/DDBJ databases">
        <authorList>
            <person name="Girao M."/>
            <person name="Carvalho M.F."/>
        </authorList>
    </citation>
    <scope>NUCLEOTIDE SEQUENCE [LARGE SCALE GENOMIC DNA]</scope>
    <source>
        <strain evidence="1 2">CT-R113</strain>
    </source>
</reference>
<evidence type="ECO:0008006" key="3">
    <source>
        <dbReference type="Google" id="ProtNLM"/>
    </source>
</evidence>
<gene>
    <name evidence="1" type="ORF">Q8791_23645</name>
</gene>
<dbReference type="EMBL" id="JAUZMY010000026">
    <property type="protein sequence ID" value="MEE2040214.1"/>
    <property type="molecule type" value="Genomic_DNA"/>
</dbReference>
<name>A0ABU7KE75_9ACTN</name>
<keyword evidence="2" id="KW-1185">Reference proteome</keyword>
<proteinExistence type="predicted"/>